<sequence>MVRYVISVNETDRRVYPEEIGATIIGFLKSAAERNLTVPVTKAVMSVPAEFDDLQRNYTIKAGNLAGLEIYRVINEPTAAALAYGLHTKPNLQNVLVVDLGGGTLDVSLLRVQGGMFLTQGIAGNNRLGGQDFNLRLYNYLKERIERRVHQVISDREDLQTLRLAVEEVKLNLTKSHTAFLHIHLHSLGKNSEITEPISRSKFEEINKDLFMKVLEPIQTVLQATHSVKEDVDEVVLVGGSTRIPKVRELIREFFMKEPNTHIDPELAVAVGVSVQAGILGGMWPLTVSAVELPIRVKKIHVQ</sequence>
<evidence type="ECO:0000313" key="4">
    <source>
        <dbReference type="EMBL" id="KAK3092829.1"/>
    </source>
</evidence>
<protein>
    <recommendedName>
        <fullName evidence="6">Heat shock 70 kDa protein 13</fullName>
    </recommendedName>
</protein>
<dbReference type="PROSITE" id="PS00329">
    <property type="entry name" value="HSP70_2"/>
    <property type="match status" value="1"/>
</dbReference>
<accession>A0AA89BRH7</accession>
<keyword evidence="3" id="KW-0067">ATP-binding</keyword>
<evidence type="ECO:0000256" key="3">
    <source>
        <dbReference type="ARBA" id="ARBA00022840"/>
    </source>
</evidence>
<dbReference type="EMBL" id="VSWD01000009">
    <property type="protein sequence ID" value="KAK3092829.1"/>
    <property type="molecule type" value="Genomic_DNA"/>
</dbReference>
<keyword evidence="5" id="KW-1185">Reference proteome</keyword>
<dbReference type="PANTHER" id="PTHR19375">
    <property type="entry name" value="HEAT SHOCK PROTEIN 70KDA"/>
    <property type="match status" value="1"/>
</dbReference>
<dbReference type="FunFam" id="3.90.640.10:FF:000003">
    <property type="entry name" value="Molecular chaperone DnaK"/>
    <property type="match status" value="1"/>
</dbReference>
<keyword evidence="2" id="KW-0547">Nucleotide-binding</keyword>
<evidence type="ECO:0008006" key="6">
    <source>
        <dbReference type="Google" id="ProtNLM"/>
    </source>
</evidence>
<reference evidence="4" key="1">
    <citation type="submission" date="2019-08" db="EMBL/GenBank/DDBJ databases">
        <title>The improved chromosome-level genome for the pearl oyster Pinctada fucata martensii using PacBio sequencing and Hi-C.</title>
        <authorList>
            <person name="Zheng Z."/>
        </authorList>
    </citation>
    <scope>NUCLEOTIDE SEQUENCE</scope>
    <source>
        <strain evidence="4">ZZ-2019</strain>
        <tissue evidence="4">Adductor muscle</tissue>
    </source>
</reference>
<evidence type="ECO:0000256" key="2">
    <source>
        <dbReference type="ARBA" id="ARBA00022741"/>
    </source>
</evidence>
<dbReference type="Pfam" id="PF00012">
    <property type="entry name" value="HSP70"/>
    <property type="match status" value="1"/>
</dbReference>
<dbReference type="Gene3D" id="3.30.420.40">
    <property type="match status" value="2"/>
</dbReference>
<dbReference type="Proteomes" id="UP001186944">
    <property type="component" value="Unassembled WGS sequence"/>
</dbReference>
<dbReference type="Gene3D" id="3.90.640.10">
    <property type="entry name" value="Actin, Chain A, domain 4"/>
    <property type="match status" value="1"/>
</dbReference>
<dbReference type="AlphaFoldDB" id="A0AA89BRH7"/>
<evidence type="ECO:0000256" key="1">
    <source>
        <dbReference type="ARBA" id="ARBA00007381"/>
    </source>
</evidence>
<comment type="caution">
    <text evidence="4">The sequence shown here is derived from an EMBL/GenBank/DDBJ whole genome shotgun (WGS) entry which is preliminary data.</text>
</comment>
<dbReference type="PRINTS" id="PR00301">
    <property type="entry name" value="HEATSHOCK70"/>
</dbReference>
<evidence type="ECO:0000313" key="5">
    <source>
        <dbReference type="Proteomes" id="UP001186944"/>
    </source>
</evidence>
<dbReference type="FunFam" id="3.30.420.40:FF:000028">
    <property type="entry name" value="heat shock 70 kDa protein-like"/>
    <property type="match status" value="1"/>
</dbReference>
<proteinExistence type="inferred from homology"/>
<dbReference type="GO" id="GO:0140662">
    <property type="term" value="F:ATP-dependent protein folding chaperone"/>
    <property type="evidence" value="ECO:0007669"/>
    <property type="project" value="InterPro"/>
</dbReference>
<name>A0AA89BRH7_PINIB</name>
<dbReference type="SUPFAM" id="SSF53067">
    <property type="entry name" value="Actin-like ATPase domain"/>
    <property type="match status" value="2"/>
</dbReference>
<comment type="similarity">
    <text evidence="1">Belongs to the heat shock protein 70 family.</text>
</comment>
<gene>
    <name evidence="4" type="ORF">FSP39_007683</name>
</gene>
<dbReference type="PROSITE" id="PS01036">
    <property type="entry name" value="HSP70_3"/>
    <property type="match status" value="1"/>
</dbReference>
<organism evidence="4 5">
    <name type="scientific">Pinctada imbricata</name>
    <name type="common">Atlantic pearl-oyster</name>
    <name type="synonym">Pinctada martensii</name>
    <dbReference type="NCBI Taxonomy" id="66713"/>
    <lineage>
        <taxon>Eukaryota</taxon>
        <taxon>Metazoa</taxon>
        <taxon>Spiralia</taxon>
        <taxon>Lophotrochozoa</taxon>
        <taxon>Mollusca</taxon>
        <taxon>Bivalvia</taxon>
        <taxon>Autobranchia</taxon>
        <taxon>Pteriomorphia</taxon>
        <taxon>Pterioida</taxon>
        <taxon>Pterioidea</taxon>
        <taxon>Pteriidae</taxon>
        <taxon>Pinctada</taxon>
    </lineage>
</organism>
<dbReference type="InterPro" id="IPR018181">
    <property type="entry name" value="Heat_shock_70_CS"/>
</dbReference>
<dbReference type="InterPro" id="IPR043129">
    <property type="entry name" value="ATPase_NBD"/>
</dbReference>
<dbReference type="GO" id="GO:0005524">
    <property type="term" value="F:ATP binding"/>
    <property type="evidence" value="ECO:0007669"/>
    <property type="project" value="UniProtKB-KW"/>
</dbReference>
<dbReference type="InterPro" id="IPR013126">
    <property type="entry name" value="Hsp_70_fam"/>
</dbReference>